<evidence type="ECO:0000256" key="4">
    <source>
        <dbReference type="ARBA" id="ARBA00022989"/>
    </source>
</evidence>
<feature type="transmembrane region" description="Helical" evidence="9">
    <location>
        <begin position="38"/>
        <end position="58"/>
    </location>
</feature>
<evidence type="ECO:0000256" key="3">
    <source>
        <dbReference type="ARBA" id="ARBA00022692"/>
    </source>
</evidence>
<dbReference type="Gene3D" id="1.20.1070.10">
    <property type="entry name" value="Rhodopsin 7-helix transmembrane proteins"/>
    <property type="match status" value="1"/>
</dbReference>
<feature type="domain" description="G-protein coupled receptors family 1 profile" evidence="10">
    <location>
        <begin position="19"/>
        <end position="271"/>
    </location>
</feature>
<protein>
    <recommendedName>
        <fullName evidence="10">G-protein coupled receptors family 1 profile domain-containing protein</fullName>
    </recommendedName>
</protein>
<keyword evidence="8" id="KW-0807">Transducer</keyword>
<evidence type="ECO:0000256" key="6">
    <source>
        <dbReference type="ARBA" id="ARBA00023136"/>
    </source>
</evidence>
<reference evidence="11" key="1">
    <citation type="submission" date="2021-03" db="EMBL/GenBank/DDBJ databases">
        <authorList>
            <person name="Bekaert M."/>
        </authorList>
    </citation>
    <scope>NUCLEOTIDE SEQUENCE</scope>
</reference>
<dbReference type="AlphaFoldDB" id="A0A8S3RBA7"/>
<feature type="transmembrane region" description="Helical" evidence="9">
    <location>
        <begin position="6"/>
        <end position="26"/>
    </location>
</feature>
<dbReference type="GO" id="GO:0004930">
    <property type="term" value="F:G protein-coupled receptor activity"/>
    <property type="evidence" value="ECO:0007669"/>
    <property type="project" value="UniProtKB-KW"/>
</dbReference>
<gene>
    <name evidence="11" type="ORF">MEDL_18557</name>
</gene>
<feature type="transmembrane region" description="Helical" evidence="9">
    <location>
        <begin position="251"/>
        <end position="273"/>
    </location>
</feature>
<keyword evidence="2" id="KW-1003">Cell membrane</keyword>
<feature type="transmembrane region" description="Helical" evidence="9">
    <location>
        <begin position="159"/>
        <end position="182"/>
    </location>
</feature>
<evidence type="ECO:0000256" key="2">
    <source>
        <dbReference type="ARBA" id="ARBA00022475"/>
    </source>
</evidence>
<keyword evidence="3 9" id="KW-0812">Transmembrane</keyword>
<evidence type="ECO:0000256" key="8">
    <source>
        <dbReference type="ARBA" id="ARBA00023224"/>
    </source>
</evidence>
<dbReference type="InterPro" id="IPR017452">
    <property type="entry name" value="GPCR_Rhodpsn_7TM"/>
</dbReference>
<evidence type="ECO:0000256" key="7">
    <source>
        <dbReference type="ARBA" id="ARBA00023170"/>
    </source>
</evidence>
<keyword evidence="6 9" id="KW-0472">Membrane</keyword>
<dbReference type="PROSITE" id="PS50262">
    <property type="entry name" value="G_PROTEIN_RECEP_F1_2"/>
    <property type="match status" value="1"/>
</dbReference>
<evidence type="ECO:0000256" key="5">
    <source>
        <dbReference type="ARBA" id="ARBA00023040"/>
    </source>
</evidence>
<proteinExistence type="predicted"/>
<dbReference type="EMBL" id="CAJPWZ010000936">
    <property type="protein sequence ID" value="CAG2204071.1"/>
    <property type="molecule type" value="Genomic_DNA"/>
</dbReference>
<evidence type="ECO:0000256" key="9">
    <source>
        <dbReference type="SAM" id="Phobius"/>
    </source>
</evidence>
<keyword evidence="7" id="KW-0675">Receptor</keyword>
<feature type="transmembrane region" description="Helical" evidence="9">
    <location>
        <begin position="120"/>
        <end position="139"/>
    </location>
</feature>
<evidence type="ECO:0000313" key="12">
    <source>
        <dbReference type="Proteomes" id="UP000683360"/>
    </source>
</evidence>
<keyword evidence="4 9" id="KW-1133">Transmembrane helix</keyword>
<comment type="caution">
    <text evidence="11">The sequence shown here is derived from an EMBL/GenBank/DDBJ whole genome shotgun (WGS) entry which is preliminary data.</text>
</comment>
<keyword evidence="12" id="KW-1185">Reference proteome</keyword>
<evidence type="ECO:0000256" key="1">
    <source>
        <dbReference type="ARBA" id="ARBA00004651"/>
    </source>
</evidence>
<feature type="transmembrane region" description="Helical" evidence="9">
    <location>
        <begin position="215"/>
        <end position="239"/>
    </location>
</feature>
<dbReference type="GO" id="GO:0005886">
    <property type="term" value="C:plasma membrane"/>
    <property type="evidence" value="ECO:0007669"/>
    <property type="project" value="UniProtKB-SubCell"/>
</dbReference>
<dbReference type="InterPro" id="IPR050569">
    <property type="entry name" value="TAAR"/>
</dbReference>
<evidence type="ECO:0000313" key="11">
    <source>
        <dbReference type="EMBL" id="CAG2204071.1"/>
    </source>
</evidence>
<feature type="transmembrane region" description="Helical" evidence="9">
    <location>
        <begin position="78"/>
        <end position="99"/>
    </location>
</feature>
<accession>A0A8S3RBA7</accession>
<comment type="subcellular location">
    <subcellularLocation>
        <location evidence="1">Cell membrane</location>
        <topology evidence="1">Multi-pass membrane protein</topology>
    </subcellularLocation>
</comment>
<dbReference type="PANTHER" id="PTHR24249">
    <property type="entry name" value="HISTAMINE RECEPTOR-RELATED G-PROTEIN COUPLED RECEPTOR"/>
    <property type="match status" value="1"/>
</dbReference>
<dbReference type="SUPFAM" id="SSF81321">
    <property type="entry name" value="Family A G protein-coupled receptor-like"/>
    <property type="match status" value="1"/>
</dbReference>
<dbReference type="Proteomes" id="UP000683360">
    <property type="component" value="Unassembled WGS sequence"/>
</dbReference>
<evidence type="ECO:0000259" key="10">
    <source>
        <dbReference type="PROSITE" id="PS50262"/>
    </source>
</evidence>
<keyword evidence="5" id="KW-0297">G-protein coupled receptor</keyword>
<sequence>MLQVMKVVNFGIVAVLLFFHGCSIYILASTKELRKNHFIVLVLYLSLSDIALSLEFIYHNVLRLMDLQGATFQYQCMVILHLACGTFIWSLIQTLLICLERLNATFTIKKGLLVHLTSNKCVVFCFTLCHSIAVLRIGIDMIDGPVPCDPKNSTIPLILFTQDIPCVGVVVSIISCYGVVVYRMTHPHKSVQTSGVTTSQSAKKMADKIRMRKSVITLGLIIALVVVVLLLRGIALFIFYMGNESKINDTLFMIINNVFIMLNPLLDPVIYILRIKKYRDHLRCKCIKRNSVSDVSNLATHS</sequence>
<name>A0A8S3RBA7_MYTED</name>
<dbReference type="OrthoDB" id="6122944at2759"/>
<organism evidence="11 12">
    <name type="scientific">Mytilus edulis</name>
    <name type="common">Blue mussel</name>
    <dbReference type="NCBI Taxonomy" id="6550"/>
    <lineage>
        <taxon>Eukaryota</taxon>
        <taxon>Metazoa</taxon>
        <taxon>Spiralia</taxon>
        <taxon>Lophotrochozoa</taxon>
        <taxon>Mollusca</taxon>
        <taxon>Bivalvia</taxon>
        <taxon>Autobranchia</taxon>
        <taxon>Pteriomorphia</taxon>
        <taxon>Mytilida</taxon>
        <taxon>Mytiloidea</taxon>
        <taxon>Mytilidae</taxon>
        <taxon>Mytilinae</taxon>
        <taxon>Mytilus</taxon>
    </lineage>
</organism>